<dbReference type="EMBL" id="HG994366">
    <property type="protein sequence ID" value="CAF1904698.1"/>
    <property type="molecule type" value="Genomic_DNA"/>
</dbReference>
<name>A0A816KGC5_BRANA</name>
<evidence type="ECO:0000313" key="1">
    <source>
        <dbReference type="EMBL" id="CAF1904698.1"/>
    </source>
</evidence>
<dbReference type="AlphaFoldDB" id="A0A816KGC5"/>
<sequence length="42" mass="5003">MSLIDDKKVVEHSVAWSVNRSRWSWMKTKALEETNVLSWLLK</sequence>
<gene>
    <name evidence="1" type="ORF">DARMORV10_C02P24770.1</name>
</gene>
<organism evidence="1">
    <name type="scientific">Brassica napus</name>
    <name type="common">Rape</name>
    <dbReference type="NCBI Taxonomy" id="3708"/>
    <lineage>
        <taxon>Eukaryota</taxon>
        <taxon>Viridiplantae</taxon>
        <taxon>Streptophyta</taxon>
        <taxon>Embryophyta</taxon>
        <taxon>Tracheophyta</taxon>
        <taxon>Spermatophyta</taxon>
        <taxon>Magnoliopsida</taxon>
        <taxon>eudicotyledons</taxon>
        <taxon>Gunneridae</taxon>
        <taxon>Pentapetalae</taxon>
        <taxon>rosids</taxon>
        <taxon>malvids</taxon>
        <taxon>Brassicales</taxon>
        <taxon>Brassicaceae</taxon>
        <taxon>Brassiceae</taxon>
        <taxon>Brassica</taxon>
    </lineage>
</organism>
<accession>A0A816KGC5</accession>
<protein>
    <submittedName>
        <fullName evidence="1">(rape) hypothetical protein</fullName>
    </submittedName>
</protein>
<proteinExistence type="predicted"/>
<dbReference type="Proteomes" id="UP001295469">
    <property type="component" value="Chromosome C02"/>
</dbReference>
<reference evidence="1" key="1">
    <citation type="submission" date="2021-01" db="EMBL/GenBank/DDBJ databases">
        <authorList>
            <consortium name="Genoscope - CEA"/>
            <person name="William W."/>
        </authorList>
    </citation>
    <scope>NUCLEOTIDE SEQUENCE</scope>
</reference>